<feature type="region of interest" description="Disordered" evidence="1">
    <location>
        <begin position="20"/>
        <end position="82"/>
    </location>
</feature>
<comment type="caution">
    <text evidence="3">The sequence shown here is derived from an EMBL/GenBank/DDBJ whole genome shotgun (WGS) entry which is preliminary data.</text>
</comment>
<evidence type="ECO:0008006" key="5">
    <source>
        <dbReference type="Google" id="ProtNLM"/>
    </source>
</evidence>
<evidence type="ECO:0000256" key="2">
    <source>
        <dbReference type="SAM" id="SignalP"/>
    </source>
</evidence>
<gene>
    <name evidence="3" type="ORF">M989_00653</name>
</gene>
<accession>A0A1B7K6G9</accession>
<dbReference type="EMBL" id="LXEU01000015">
    <property type="protein sequence ID" value="OAT55634.1"/>
    <property type="molecule type" value="Genomic_DNA"/>
</dbReference>
<feature type="region of interest" description="Disordered" evidence="1">
    <location>
        <begin position="129"/>
        <end position="157"/>
    </location>
</feature>
<feature type="compositionally biased region" description="Low complexity" evidence="1">
    <location>
        <begin position="33"/>
        <end position="55"/>
    </location>
</feature>
<dbReference type="PATRIC" id="fig|1354264.4.peg.681"/>
<dbReference type="AlphaFoldDB" id="A0A1B7K6G9"/>
<name>A0A1B7K6G9_9ENTR</name>
<protein>
    <recommendedName>
        <fullName evidence="5">Type IV pilus biogenesis protein PilP</fullName>
    </recommendedName>
</protein>
<feature type="chain" id="PRO_5008595892" description="Type IV pilus biogenesis protein PilP" evidence="2">
    <location>
        <begin position="22"/>
        <end position="217"/>
    </location>
</feature>
<dbReference type="Proteomes" id="UP000078386">
    <property type="component" value="Unassembled WGS sequence"/>
</dbReference>
<reference evidence="3 4" key="1">
    <citation type="submission" date="2016-04" db="EMBL/GenBank/DDBJ databases">
        <title>ATOL: Assembling a taxonomically balanced genome-scale reconstruction of the evolutionary history of the Enterobacteriaceae.</title>
        <authorList>
            <person name="Plunkett G.III."/>
            <person name="Neeno-Eckwall E.C."/>
            <person name="Glasner J.D."/>
            <person name="Perna N.T."/>
        </authorList>
    </citation>
    <scope>NUCLEOTIDE SEQUENCE [LARGE SCALE GENOMIC DNA]</scope>
    <source>
        <strain evidence="3 4">ATCC 51603</strain>
    </source>
</reference>
<sequence length="217" mass="23322">MQSVKYLMIVAVCSTAGSLQAAPTTDLPPAPQPTVQAPVAAPKPQAAPQVPVSVPVVPPVTTESMPGSRLPAAAPQPEEEKSAEITMQEFIQNQVEEDYEHQAAMRRLNNQVEVEKKLSEIRKLRGEDKIKPLQPVSAQPKAAPEETKPEKAASPAVTPPHVVLESVIGGLSRVAIVNNSGSQLLYVKPGDSFVMDGQNYRLIRDTRLGLQIKDAAQ</sequence>
<feature type="signal peptide" evidence="2">
    <location>
        <begin position="1"/>
        <end position="21"/>
    </location>
</feature>
<organism evidence="3 4">
    <name type="scientific">Kluyvera georgiana ATCC 51603</name>
    <dbReference type="NCBI Taxonomy" id="1354264"/>
    <lineage>
        <taxon>Bacteria</taxon>
        <taxon>Pseudomonadati</taxon>
        <taxon>Pseudomonadota</taxon>
        <taxon>Gammaproteobacteria</taxon>
        <taxon>Enterobacterales</taxon>
        <taxon>Enterobacteriaceae</taxon>
        <taxon>Kluyvera</taxon>
    </lineage>
</organism>
<evidence type="ECO:0000256" key="1">
    <source>
        <dbReference type="SAM" id="MobiDB-lite"/>
    </source>
</evidence>
<evidence type="ECO:0000313" key="3">
    <source>
        <dbReference type="EMBL" id="OAT55634.1"/>
    </source>
</evidence>
<proteinExistence type="predicted"/>
<evidence type="ECO:0000313" key="4">
    <source>
        <dbReference type="Proteomes" id="UP000078386"/>
    </source>
</evidence>
<keyword evidence="4" id="KW-1185">Reference proteome</keyword>
<keyword evidence="2" id="KW-0732">Signal</keyword>
<dbReference type="RefSeq" id="WP_064541942.1">
    <property type="nucleotide sequence ID" value="NZ_LXEU01000015.1"/>
</dbReference>